<keyword evidence="9" id="KW-1185">Reference proteome</keyword>
<keyword evidence="2" id="KW-0548">Nucleotidyltransferase</keyword>
<evidence type="ECO:0000256" key="1">
    <source>
        <dbReference type="ARBA" id="ARBA00022679"/>
    </source>
</evidence>
<evidence type="ECO:0000256" key="6">
    <source>
        <dbReference type="ARBA" id="ARBA00022918"/>
    </source>
</evidence>
<dbReference type="InterPro" id="IPR043502">
    <property type="entry name" value="DNA/RNA_pol_sf"/>
</dbReference>
<dbReference type="GO" id="GO:0003964">
    <property type="term" value="F:RNA-directed DNA polymerase activity"/>
    <property type="evidence" value="ECO:0007669"/>
    <property type="project" value="UniProtKB-KW"/>
</dbReference>
<keyword evidence="3" id="KW-0540">Nuclease</keyword>
<evidence type="ECO:0000313" key="9">
    <source>
        <dbReference type="Proteomes" id="UP001152320"/>
    </source>
</evidence>
<dbReference type="SUPFAM" id="SSF56672">
    <property type="entry name" value="DNA/RNA polymerases"/>
    <property type="match status" value="1"/>
</dbReference>
<dbReference type="OrthoDB" id="6143039at2759"/>
<keyword evidence="5" id="KW-0378">Hydrolase</keyword>
<dbReference type="PANTHER" id="PTHR37984:SF8">
    <property type="entry name" value="CCHC-TYPE DOMAIN-CONTAINING PROTEIN"/>
    <property type="match status" value="1"/>
</dbReference>
<dbReference type="AlphaFoldDB" id="A0A9Q0YNP9"/>
<evidence type="ECO:0000259" key="7">
    <source>
        <dbReference type="Pfam" id="PF17917"/>
    </source>
</evidence>
<comment type="caution">
    <text evidence="8">The sequence shown here is derived from an EMBL/GenBank/DDBJ whole genome shotgun (WGS) entry which is preliminary data.</text>
</comment>
<dbReference type="InterPro" id="IPR050951">
    <property type="entry name" value="Retrovirus_Pol_polyprotein"/>
</dbReference>
<evidence type="ECO:0000256" key="2">
    <source>
        <dbReference type="ARBA" id="ARBA00022695"/>
    </source>
</evidence>
<dbReference type="Proteomes" id="UP001152320">
    <property type="component" value="Chromosome 20"/>
</dbReference>
<accession>A0A9Q0YNP9</accession>
<name>A0A9Q0YNP9_HOLLE</name>
<evidence type="ECO:0000256" key="3">
    <source>
        <dbReference type="ARBA" id="ARBA00022722"/>
    </source>
</evidence>
<dbReference type="EMBL" id="JAIZAY010000020">
    <property type="protein sequence ID" value="KAJ8022291.1"/>
    <property type="molecule type" value="Genomic_DNA"/>
</dbReference>
<gene>
    <name evidence="8" type="ORF">HOLleu_37145</name>
</gene>
<feature type="domain" description="Reverse transcriptase RNase H-like" evidence="7">
    <location>
        <begin position="1"/>
        <end position="48"/>
    </location>
</feature>
<protein>
    <recommendedName>
        <fullName evidence="7">Reverse transcriptase RNase H-like domain-containing protein</fullName>
    </recommendedName>
</protein>
<organism evidence="8 9">
    <name type="scientific">Holothuria leucospilota</name>
    <name type="common">Black long sea cucumber</name>
    <name type="synonym">Mertensiothuria leucospilota</name>
    <dbReference type="NCBI Taxonomy" id="206669"/>
    <lineage>
        <taxon>Eukaryota</taxon>
        <taxon>Metazoa</taxon>
        <taxon>Echinodermata</taxon>
        <taxon>Eleutherozoa</taxon>
        <taxon>Echinozoa</taxon>
        <taxon>Holothuroidea</taxon>
        <taxon>Aspidochirotacea</taxon>
        <taxon>Aspidochirotida</taxon>
        <taxon>Holothuriidae</taxon>
        <taxon>Holothuria</taxon>
    </lineage>
</organism>
<keyword evidence="6" id="KW-0695">RNA-directed DNA polymerase</keyword>
<dbReference type="GO" id="GO:0004519">
    <property type="term" value="F:endonuclease activity"/>
    <property type="evidence" value="ECO:0007669"/>
    <property type="project" value="UniProtKB-KW"/>
</dbReference>
<evidence type="ECO:0000256" key="5">
    <source>
        <dbReference type="ARBA" id="ARBA00022801"/>
    </source>
</evidence>
<sequence>MLAIIFGLERFHQYTYGPPVTVQTDHKPLEIIFTKSLQKAPKRLQKMLLPTMTPQLQRLKETIAKVWPETKDVLSQELYSHFDCRDELLLQDDIILREKELFFQRIIRET</sequence>
<evidence type="ECO:0000313" key="8">
    <source>
        <dbReference type="EMBL" id="KAJ8022291.1"/>
    </source>
</evidence>
<dbReference type="PANTHER" id="PTHR37984">
    <property type="entry name" value="PROTEIN CBG26694"/>
    <property type="match status" value="1"/>
</dbReference>
<keyword evidence="4" id="KW-0255">Endonuclease</keyword>
<dbReference type="GO" id="GO:0016787">
    <property type="term" value="F:hydrolase activity"/>
    <property type="evidence" value="ECO:0007669"/>
    <property type="project" value="UniProtKB-KW"/>
</dbReference>
<dbReference type="Pfam" id="PF17917">
    <property type="entry name" value="RT_RNaseH"/>
    <property type="match status" value="1"/>
</dbReference>
<evidence type="ECO:0000256" key="4">
    <source>
        <dbReference type="ARBA" id="ARBA00022759"/>
    </source>
</evidence>
<proteinExistence type="predicted"/>
<dbReference type="InterPro" id="IPR041373">
    <property type="entry name" value="RT_RNaseH"/>
</dbReference>
<reference evidence="8" key="1">
    <citation type="submission" date="2021-10" db="EMBL/GenBank/DDBJ databases">
        <title>Tropical sea cucumber genome reveals ecological adaptation and Cuvierian tubules defense mechanism.</title>
        <authorList>
            <person name="Chen T."/>
        </authorList>
    </citation>
    <scope>NUCLEOTIDE SEQUENCE</scope>
    <source>
        <strain evidence="8">Nanhai2018</strain>
        <tissue evidence="8">Muscle</tissue>
    </source>
</reference>
<keyword evidence="1" id="KW-0808">Transferase</keyword>